<evidence type="ECO:0000256" key="1">
    <source>
        <dbReference type="SAM" id="Phobius"/>
    </source>
</evidence>
<dbReference type="Proteomes" id="UP000334380">
    <property type="component" value="Unassembled WGS sequence"/>
</dbReference>
<organism evidence="2 3">
    <name type="scientific">Pandoraea terrigena</name>
    <dbReference type="NCBI Taxonomy" id="2508292"/>
    <lineage>
        <taxon>Bacteria</taxon>
        <taxon>Pseudomonadati</taxon>
        <taxon>Pseudomonadota</taxon>
        <taxon>Betaproteobacteria</taxon>
        <taxon>Burkholderiales</taxon>
        <taxon>Burkholderiaceae</taxon>
        <taxon>Pandoraea</taxon>
    </lineage>
</organism>
<evidence type="ECO:0008006" key="4">
    <source>
        <dbReference type="Google" id="ProtNLM"/>
    </source>
</evidence>
<proteinExistence type="predicted"/>
<accession>A0A5E4UR56</accession>
<gene>
    <name evidence="2" type="ORF">PTE31013_02193</name>
</gene>
<sequence length="168" mass="17757">MEQYRGHSATTAMVQPASTIRAEETSARYAEVWGDTVDLRHLGGAVALGIGISVGAFFAGKHVLSAFVADAAIARAYAMLVGLAGCLMAGAICAYLFKPKRLVVEHATDESERMRVLQLLAAESGGLGTIDDLSPSARAEMEELGLLELFASAEKRCGDDVAIQGERQ</sequence>
<protein>
    <recommendedName>
        <fullName evidence="4">Transmembrane protein</fullName>
    </recommendedName>
</protein>
<evidence type="ECO:0000313" key="2">
    <source>
        <dbReference type="EMBL" id="VVE02013.1"/>
    </source>
</evidence>
<dbReference type="EMBL" id="CABPRU010000004">
    <property type="protein sequence ID" value="VVE02013.1"/>
    <property type="molecule type" value="Genomic_DNA"/>
</dbReference>
<dbReference type="AlphaFoldDB" id="A0A5E4UR56"/>
<keyword evidence="1" id="KW-0472">Membrane</keyword>
<keyword evidence="1" id="KW-1133">Transmembrane helix</keyword>
<reference evidence="2 3" key="1">
    <citation type="submission" date="2019-08" db="EMBL/GenBank/DDBJ databases">
        <authorList>
            <person name="Peeters C."/>
        </authorList>
    </citation>
    <scope>NUCLEOTIDE SEQUENCE [LARGE SCALE GENOMIC DNA]</scope>
    <source>
        <strain evidence="2 3">LMG 31013</strain>
    </source>
</reference>
<evidence type="ECO:0000313" key="3">
    <source>
        <dbReference type="Proteomes" id="UP000334380"/>
    </source>
</evidence>
<keyword evidence="1" id="KW-0812">Transmembrane</keyword>
<feature type="transmembrane region" description="Helical" evidence="1">
    <location>
        <begin position="42"/>
        <end position="64"/>
    </location>
</feature>
<feature type="transmembrane region" description="Helical" evidence="1">
    <location>
        <begin position="76"/>
        <end position="97"/>
    </location>
</feature>
<dbReference type="RefSeq" id="WP_425495556.1">
    <property type="nucleotide sequence ID" value="NZ_CABPRU010000004.1"/>
</dbReference>
<keyword evidence="3" id="KW-1185">Reference proteome</keyword>
<name>A0A5E4UR56_9BURK</name>